<dbReference type="GeneID" id="108566955"/>
<feature type="signal peptide" evidence="1">
    <location>
        <begin position="1"/>
        <end position="16"/>
    </location>
</feature>
<dbReference type="SUPFAM" id="SSF100895">
    <property type="entry name" value="Kazal-type serine protease inhibitors"/>
    <property type="match status" value="3"/>
</dbReference>
<name>A0ABM1N6Z8_NICVS</name>
<dbReference type="InterPro" id="IPR053265">
    <property type="entry name" value="Serpin"/>
</dbReference>
<dbReference type="Proteomes" id="UP000695000">
    <property type="component" value="Unplaced"/>
</dbReference>
<gene>
    <name evidence="4" type="primary">LOC108566955</name>
</gene>
<feature type="domain" description="Kazal-like" evidence="2">
    <location>
        <begin position="19"/>
        <end position="61"/>
    </location>
</feature>
<evidence type="ECO:0000259" key="2">
    <source>
        <dbReference type="PROSITE" id="PS51465"/>
    </source>
</evidence>
<dbReference type="GO" id="GO:0004867">
    <property type="term" value="F:serine-type endopeptidase inhibitor activity"/>
    <property type="evidence" value="ECO:0007669"/>
    <property type="project" value="UniProtKB-KW"/>
</dbReference>
<protein>
    <submittedName>
        <fullName evidence="4">Serine protease inhibitor dipetalogastin-like</fullName>
    </submittedName>
</protein>
<keyword evidence="1" id="KW-0732">Signal</keyword>
<dbReference type="PROSITE" id="PS00282">
    <property type="entry name" value="KAZAL_1"/>
    <property type="match status" value="1"/>
</dbReference>
<dbReference type="Pfam" id="PF00050">
    <property type="entry name" value="Kazal_1"/>
    <property type="match status" value="2"/>
</dbReference>
<dbReference type="RefSeq" id="XP_017782598.1">
    <property type="nucleotide sequence ID" value="XM_017927109.1"/>
</dbReference>
<organism evidence="3 4">
    <name type="scientific">Nicrophorus vespilloides</name>
    <name type="common">Boreal carrion beetle</name>
    <dbReference type="NCBI Taxonomy" id="110193"/>
    <lineage>
        <taxon>Eukaryota</taxon>
        <taxon>Metazoa</taxon>
        <taxon>Ecdysozoa</taxon>
        <taxon>Arthropoda</taxon>
        <taxon>Hexapoda</taxon>
        <taxon>Insecta</taxon>
        <taxon>Pterygota</taxon>
        <taxon>Neoptera</taxon>
        <taxon>Endopterygota</taxon>
        <taxon>Coleoptera</taxon>
        <taxon>Polyphaga</taxon>
        <taxon>Staphyliniformia</taxon>
        <taxon>Silphidae</taxon>
        <taxon>Nicrophorinae</taxon>
        <taxon>Nicrophorus</taxon>
    </lineage>
</organism>
<dbReference type="PANTHER" id="PTHR21131">
    <property type="entry name" value="SERINE-TYPE ENDOPEPTIDASE INHIBITOR"/>
    <property type="match status" value="1"/>
</dbReference>
<feature type="domain" description="Kazal-like" evidence="2">
    <location>
        <begin position="63"/>
        <end position="100"/>
    </location>
</feature>
<dbReference type="PANTHER" id="PTHR21131:SF0">
    <property type="entry name" value="GEO10195P1-RELATED"/>
    <property type="match status" value="1"/>
</dbReference>
<keyword evidence="4" id="KW-0722">Serine protease inhibitor</keyword>
<dbReference type="InterPro" id="IPR002350">
    <property type="entry name" value="Kazal_dom"/>
</dbReference>
<evidence type="ECO:0000313" key="4">
    <source>
        <dbReference type="RefSeq" id="XP_017782598.1"/>
    </source>
</evidence>
<reference evidence="4" key="1">
    <citation type="submission" date="2025-08" db="UniProtKB">
        <authorList>
            <consortium name="RefSeq"/>
        </authorList>
    </citation>
    <scope>IDENTIFICATION</scope>
    <source>
        <tissue evidence="4">Whole Larva</tissue>
    </source>
</reference>
<evidence type="ECO:0000313" key="3">
    <source>
        <dbReference type="Proteomes" id="UP000695000"/>
    </source>
</evidence>
<sequence length="159" mass="17883">MKIIAVLLLVMSVALATRPCPMDYRPICGSNGVTYGNQCDFDNYKLSDATAFVAYKGRCKITVPSVPECKCDPKYQPVCGTDAVTYHNRCLLECSKHNDRILFYLYEGRCEENQKRICPCSFDYFPICGSDGHTYANQCDFDCNKDTDSTLQVAKYGLC</sequence>
<keyword evidence="4" id="KW-0646">Protease inhibitor</keyword>
<proteinExistence type="predicted"/>
<evidence type="ECO:0000256" key="1">
    <source>
        <dbReference type="SAM" id="SignalP"/>
    </source>
</evidence>
<dbReference type="Gene3D" id="3.30.60.30">
    <property type="match status" value="3"/>
</dbReference>
<feature type="chain" id="PRO_5045389879" evidence="1">
    <location>
        <begin position="17"/>
        <end position="159"/>
    </location>
</feature>
<accession>A0ABM1N6Z8</accession>
<dbReference type="PROSITE" id="PS51465">
    <property type="entry name" value="KAZAL_2"/>
    <property type="match status" value="3"/>
</dbReference>
<dbReference type="CDD" id="cd00104">
    <property type="entry name" value="KAZAL_FS"/>
    <property type="match status" value="3"/>
</dbReference>
<feature type="domain" description="Kazal-like" evidence="2">
    <location>
        <begin position="104"/>
        <end position="159"/>
    </location>
</feature>
<dbReference type="InterPro" id="IPR036058">
    <property type="entry name" value="Kazal_dom_sf"/>
</dbReference>
<dbReference type="SMART" id="SM00280">
    <property type="entry name" value="KAZAL"/>
    <property type="match status" value="3"/>
</dbReference>
<keyword evidence="3" id="KW-1185">Reference proteome</keyword>